<evidence type="ECO:0000256" key="2">
    <source>
        <dbReference type="ARBA" id="ARBA00022771"/>
    </source>
</evidence>
<accession>A0A7S2HUR5</accession>
<evidence type="ECO:0000256" key="3">
    <source>
        <dbReference type="ARBA" id="ARBA00022833"/>
    </source>
</evidence>
<dbReference type="EMBL" id="HBGV01012615">
    <property type="protein sequence ID" value="CAD9500968.1"/>
    <property type="molecule type" value="Transcribed_RNA"/>
</dbReference>
<dbReference type="GO" id="GO:0003677">
    <property type="term" value="F:DNA binding"/>
    <property type="evidence" value="ECO:0007669"/>
    <property type="project" value="InterPro"/>
</dbReference>
<dbReference type="AlphaFoldDB" id="A0A7S2HUR5"/>
<evidence type="ECO:0000259" key="5">
    <source>
        <dbReference type="PROSITE" id="PS51036"/>
    </source>
</evidence>
<name>A0A7S2HUR5_9STRA</name>
<dbReference type="GO" id="GO:0008270">
    <property type="term" value="F:zinc ion binding"/>
    <property type="evidence" value="ECO:0007669"/>
    <property type="project" value="UniProtKB-KW"/>
</dbReference>
<feature type="region of interest" description="Disordered" evidence="4">
    <location>
        <begin position="43"/>
        <end position="157"/>
    </location>
</feature>
<organism evidence="6">
    <name type="scientific">Helicotheca tamesis</name>
    <dbReference type="NCBI Taxonomy" id="374047"/>
    <lineage>
        <taxon>Eukaryota</taxon>
        <taxon>Sar</taxon>
        <taxon>Stramenopiles</taxon>
        <taxon>Ochrophyta</taxon>
        <taxon>Bacillariophyta</taxon>
        <taxon>Mediophyceae</taxon>
        <taxon>Lithodesmiophycidae</taxon>
        <taxon>Lithodesmiales</taxon>
        <taxon>Lithodesmiaceae</taxon>
        <taxon>Helicotheca</taxon>
    </lineage>
</organism>
<feature type="compositionally biased region" description="Basic residues" evidence="4">
    <location>
        <begin position="108"/>
        <end position="119"/>
    </location>
</feature>
<evidence type="ECO:0000256" key="4">
    <source>
        <dbReference type="SAM" id="MobiDB-lite"/>
    </source>
</evidence>
<keyword evidence="2" id="KW-0863">Zinc-finger</keyword>
<feature type="domain" description="A20-type" evidence="5">
    <location>
        <begin position="11"/>
        <end position="45"/>
    </location>
</feature>
<proteinExistence type="predicted"/>
<reference evidence="6" key="1">
    <citation type="submission" date="2021-01" db="EMBL/GenBank/DDBJ databases">
        <authorList>
            <person name="Corre E."/>
            <person name="Pelletier E."/>
            <person name="Niang G."/>
            <person name="Scheremetjew M."/>
            <person name="Finn R."/>
            <person name="Kale V."/>
            <person name="Holt S."/>
            <person name="Cochrane G."/>
            <person name="Meng A."/>
            <person name="Brown T."/>
            <person name="Cohen L."/>
        </authorList>
    </citation>
    <scope>NUCLEOTIDE SEQUENCE</scope>
    <source>
        <strain evidence="6">CCMP826</strain>
    </source>
</reference>
<dbReference type="Pfam" id="PF01754">
    <property type="entry name" value="zf-A20"/>
    <property type="match status" value="1"/>
</dbReference>
<evidence type="ECO:0000313" key="6">
    <source>
        <dbReference type="EMBL" id="CAD9500968.1"/>
    </source>
</evidence>
<dbReference type="SUPFAM" id="SSF57716">
    <property type="entry name" value="Glucocorticoid receptor-like (DNA-binding domain)"/>
    <property type="match status" value="1"/>
</dbReference>
<feature type="compositionally biased region" description="Basic and acidic residues" evidence="4">
    <location>
        <begin position="128"/>
        <end position="144"/>
    </location>
</feature>
<keyword evidence="3" id="KW-0862">Zinc</keyword>
<gene>
    <name evidence="6" type="ORF">HTAM1171_LOCUS7709</name>
</gene>
<sequence>MSDQQETTNKTNQPRMCKMGCGFFGSNATGDCCSKCWSQISDREKKTEKKPASPAEQADVKKCVKVPTAPKPEAPVAVPETKPSVEETKASAPAPESKAVAPTDAAKVSKKKKKKKKATYKNMMADMMKGDGRDTQKEKEDLRKVTGGGTFTKIEKI</sequence>
<dbReference type="PROSITE" id="PS51036">
    <property type="entry name" value="ZF_A20"/>
    <property type="match status" value="1"/>
</dbReference>
<dbReference type="Gene3D" id="1.20.5.4770">
    <property type="match status" value="1"/>
</dbReference>
<protein>
    <recommendedName>
        <fullName evidence="5">A20-type domain-containing protein</fullName>
    </recommendedName>
</protein>
<dbReference type="InterPro" id="IPR002653">
    <property type="entry name" value="Znf_A20"/>
</dbReference>
<evidence type="ECO:0000256" key="1">
    <source>
        <dbReference type="ARBA" id="ARBA00022723"/>
    </source>
</evidence>
<keyword evidence="1" id="KW-0479">Metal-binding</keyword>